<dbReference type="InterPro" id="IPR000566">
    <property type="entry name" value="Lipocln_cytosolic_FA-bd_dom"/>
</dbReference>
<dbReference type="GO" id="GO:0008289">
    <property type="term" value="F:lipid binding"/>
    <property type="evidence" value="ECO:0007669"/>
    <property type="project" value="UniProtKB-UniRule"/>
</dbReference>
<dbReference type="PIRSF" id="PIRSF036893">
    <property type="entry name" value="Lipocalin_ApoD"/>
    <property type="match status" value="1"/>
</dbReference>
<dbReference type="Gene3D" id="2.40.128.20">
    <property type="match status" value="1"/>
</dbReference>
<comment type="subcellular location">
    <subcellularLocation>
        <location evidence="2">Cell outer membrane</location>
    </subcellularLocation>
</comment>
<organism evidence="4 5">
    <name type="scientific">Faucicola osloensis</name>
    <name type="common">Moraxella osloensis</name>
    <dbReference type="NCBI Taxonomy" id="34062"/>
    <lineage>
        <taxon>Bacteria</taxon>
        <taxon>Pseudomonadati</taxon>
        <taxon>Pseudomonadota</taxon>
        <taxon>Gammaproteobacteria</taxon>
        <taxon>Moraxellales</taxon>
        <taxon>Moraxellaceae</taxon>
        <taxon>Faucicola</taxon>
    </lineage>
</organism>
<dbReference type="GO" id="GO:0006950">
    <property type="term" value="P:response to stress"/>
    <property type="evidence" value="ECO:0007669"/>
    <property type="project" value="UniProtKB-ARBA"/>
</dbReference>
<sequence>MRFSKKYCTTKNIALATILGGAVALTACTTTPTTSDTATSTGVGKAQAVQSVDLNRYAGKWYEIARLPMFFQRNCASDVTATYTLQPTGKIEVNNQCMGKDGKPMQSIGEASKNGDSGSKLKVIFLPQALRWLPVGKADYWVLALDPNYNHALVGTPNQKYLWILSRTPTMDEATYQTMVTTAKSQGYDVSKLQKTVQHSR</sequence>
<feature type="signal peptide" evidence="2">
    <location>
        <begin position="1"/>
        <end position="27"/>
    </location>
</feature>
<evidence type="ECO:0000313" key="4">
    <source>
        <dbReference type="EMBL" id="STY97147.1"/>
    </source>
</evidence>
<dbReference type="InterPro" id="IPR012674">
    <property type="entry name" value="Calycin"/>
</dbReference>
<evidence type="ECO:0000313" key="5">
    <source>
        <dbReference type="Proteomes" id="UP000255230"/>
    </source>
</evidence>
<keyword evidence="2 4" id="KW-0449">Lipoprotein</keyword>
<keyword evidence="2" id="KW-0472">Membrane</keyword>
<accession>A0A378QD51</accession>
<dbReference type="KEGG" id="mos:AXE82_02720"/>
<dbReference type="RefSeq" id="WP_062331144.1">
    <property type="nucleotide sequence ID" value="NZ_CBCRZU010000012.1"/>
</dbReference>
<comment type="function">
    <text evidence="2">Involved in the storage or transport of lipids necessary for membrane maintenance under stressful conditions. Displays a binding preference for lysophospholipids.</text>
</comment>
<proteinExistence type="inferred from homology"/>
<dbReference type="PROSITE" id="PS00213">
    <property type="entry name" value="LIPOCALIN"/>
    <property type="match status" value="1"/>
</dbReference>
<dbReference type="InterPro" id="IPR047202">
    <property type="entry name" value="Lipocalin_Blc-like_dom"/>
</dbReference>
<comment type="similarity">
    <text evidence="1 2">Belongs to the calycin superfamily. Lipocalin family.</text>
</comment>
<evidence type="ECO:0000256" key="1">
    <source>
        <dbReference type="ARBA" id="ARBA00006889"/>
    </source>
</evidence>
<dbReference type="PANTHER" id="PTHR10612">
    <property type="entry name" value="APOLIPOPROTEIN D"/>
    <property type="match status" value="1"/>
</dbReference>
<dbReference type="PROSITE" id="PS51257">
    <property type="entry name" value="PROKAR_LIPOPROTEIN"/>
    <property type="match status" value="1"/>
</dbReference>
<evidence type="ECO:0000259" key="3">
    <source>
        <dbReference type="Pfam" id="PF08212"/>
    </source>
</evidence>
<comment type="subunit">
    <text evidence="2">Homodimer.</text>
</comment>
<dbReference type="CDD" id="cd19438">
    <property type="entry name" value="lipocalin_Blc-like"/>
    <property type="match status" value="1"/>
</dbReference>
<dbReference type="GO" id="GO:0009279">
    <property type="term" value="C:cell outer membrane"/>
    <property type="evidence" value="ECO:0007669"/>
    <property type="project" value="UniProtKB-SubCell"/>
</dbReference>
<dbReference type="InterPro" id="IPR022271">
    <property type="entry name" value="Lipocalin_ApoD"/>
</dbReference>
<dbReference type="PANTHER" id="PTHR10612:SF34">
    <property type="entry name" value="APOLIPOPROTEIN D"/>
    <property type="match status" value="1"/>
</dbReference>
<reference evidence="4 5" key="1">
    <citation type="submission" date="2018-06" db="EMBL/GenBank/DDBJ databases">
        <authorList>
            <consortium name="Pathogen Informatics"/>
            <person name="Doyle S."/>
        </authorList>
    </citation>
    <scope>NUCLEOTIDE SEQUENCE [LARGE SCALE GENOMIC DNA]</scope>
    <source>
        <strain evidence="4 5">NCTC10465</strain>
    </source>
</reference>
<dbReference type="Pfam" id="PF08212">
    <property type="entry name" value="Lipocalin_2"/>
    <property type="match status" value="1"/>
</dbReference>
<gene>
    <name evidence="4" type="primary">blc</name>
    <name evidence="4" type="ORF">NCTC10465_00924</name>
</gene>
<feature type="domain" description="Lipocalin/cytosolic fatty-acid binding" evidence="3">
    <location>
        <begin position="52"/>
        <end position="198"/>
    </location>
</feature>
<evidence type="ECO:0000256" key="2">
    <source>
        <dbReference type="PIRNR" id="PIRNR036893"/>
    </source>
</evidence>
<name>A0A378QD51_FAUOS</name>
<dbReference type="InterPro" id="IPR002446">
    <property type="entry name" value="Lipocalin_bac"/>
</dbReference>
<dbReference type="Proteomes" id="UP000255230">
    <property type="component" value="Unassembled WGS sequence"/>
</dbReference>
<dbReference type="AlphaFoldDB" id="A0A378QD51"/>
<keyword evidence="2" id="KW-0998">Cell outer membrane</keyword>
<dbReference type="SUPFAM" id="SSF50814">
    <property type="entry name" value="Lipocalins"/>
    <property type="match status" value="1"/>
</dbReference>
<keyword evidence="2" id="KW-0446">Lipid-binding</keyword>
<dbReference type="EMBL" id="UGPY01000001">
    <property type="protein sequence ID" value="STY97147.1"/>
    <property type="molecule type" value="Genomic_DNA"/>
</dbReference>
<dbReference type="InterPro" id="IPR022272">
    <property type="entry name" value="Lipocalin_CS"/>
</dbReference>
<keyword evidence="2" id="KW-0732">Signal</keyword>
<protein>
    <recommendedName>
        <fullName evidence="2">Outer membrane lipoprotein Blc</fullName>
    </recommendedName>
</protein>
<keyword evidence="5" id="KW-1185">Reference proteome</keyword>
<feature type="chain" id="PRO_5016488373" description="Outer membrane lipoprotein Blc" evidence="2">
    <location>
        <begin position="28"/>
        <end position="201"/>
    </location>
</feature>
<dbReference type="GeneID" id="35778434"/>
<dbReference type="PRINTS" id="PR01171">
    <property type="entry name" value="BCTLIPOCALIN"/>
</dbReference>